<dbReference type="SUPFAM" id="SSF56935">
    <property type="entry name" value="Porins"/>
    <property type="match status" value="1"/>
</dbReference>
<gene>
    <name evidence="1" type="ORF">EII40_13550</name>
</gene>
<dbReference type="Gene3D" id="2.170.130.10">
    <property type="entry name" value="TonB-dependent receptor, plug domain"/>
    <property type="match status" value="1"/>
</dbReference>
<dbReference type="EMBL" id="RQYS01000098">
    <property type="protein sequence ID" value="RRD56753.1"/>
    <property type="molecule type" value="Genomic_DNA"/>
</dbReference>
<dbReference type="RefSeq" id="WP_124752755.1">
    <property type="nucleotide sequence ID" value="NZ_RQYS01000098.1"/>
</dbReference>
<sequence length="313" mass="33990">MKIIRLLLVTIIVGLLVRTSPMSAQDLQSISIIGTVKEAGTQNPIAYATILLTDSSGNVAGSISADNGGFEVKTTGGDKKISISYIGFIKHTIDLNLTASIDLGDILLQPDTKILSEVVVKASRPIVKREVDKLVIDAKSLSAVSSNAIDLLKRSPGLLVSEEGAISVLGKGKLIVLINGRESHMTEQELATHLRSMPSQEIERIEIMTTPPAKYRAEGDAGIVNIVERRKLSDYFGGTMSNQFYASKGQANDLSGTLKYQKGNLFLHVNSSCGIGALRREQVLEKRYSDKYWEEQSSTRNANKYASSDLGFE</sequence>
<dbReference type="InterPro" id="IPR037066">
    <property type="entry name" value="Plug_dom_sf"/>
</dbReference>
<evidence type="ECO:0000313" key="1">
    <source>
        <dbReference type="EMBL" id="RRD56753.1"/>
    </source>
</evidence>
<dbReference type="Proteomes" id="UP000278609">
    <property type="component" value="Unassembled WGS sequence"/>
</dbReference>
<reference evidence="1 2" key="1">
    <citation type="submission" date="2018-11" db="EMBL/GenBank/DDBJ databases">
        <title>Genomes From Bacteria Associated with the Canine Oral Cavity: a Test Case for Automated Genome-Based Taxonomic Assignment.</title>
        <authorList>
            <person name="Coil D.A."/>
            <person name="Jospin G."/>
            <person name="Darling A.E."/>
            <person name="Wallis C."/>
            <person name="Davis I.J."/>
            <person name="Harris S."/>
            <person name="Eisen J.A."/>
            <person name="Holcombe L.J."/>
            <person name="O'Flynn C."/>
        </authorList>
    </citation>
    <scope>NUCLEOTIDE SEQUENCE [LARGE SCALE GENOMIC DNA]</scope>
    <source>
        <strain evidence="1 2">OH2617_COT-023</strain>
    </source>
</reference>
<organism evidence="1 2">
    <name type="scientific">Tannerella forsythia</name>
    <name type="common">Bacteroides forsythus</name>
    <dbReference type="NCBI Taxonomy" id="28112"/>
    <lineage>
        <taxon>Bacteria</taxon>
        <taxon>Pseudomonadati</taxon>
        <taxon>Bacteroidota</taxon>
        <taxon>Bacteroidia</taxon>
        <taxon>Bacteroidales</taxon>
        <taxon>Tannerellaceae</taxon>
        <taxon>Tannerella</taxon>
    </lineage>
</organism>
<dbReference type="Gene3D" id="2.60.40.1120">
    <property type="entry name" value="Carboxypeptidase-like, regulatory domain"/>
    <property type="match status" value="1"/>
</dbReference>
<protein>
    <submittedName>
        <fullName evidence="1">TonB-dependent receptor</fullName>
    </submittedName>
</protein>
<evidence type="ECO:0000313" key="2">
    <source>
        <dbReference type="Proteomes" id="UP000278609"/>
    </source>
</evidence>
<accession>A0A3P1XIS1</accession>
<comment type="caution">
    <text evidence="1">The sequence shown here is derived from an EMBL/GenBank/DDBJ whole genome shotgun (WGS) entry which is preliminary data.</text>
</comment>
<proteinExistence type="predicted"/>
<keyword evidence="1" id="KW-0675">Receptor</keyword>
<dbReference type="SUPFAM" id="SSF49464">
    <property type="entry name" value="Carboxypeptidase regulatory domain-like"/>
    <property type="match status" value="1"/>
</dbReference>
<dbReference type="Pfam" id="PF13715">
    <property type="entry name" value="CarbopepD_reg_2"/>
    <property type="match status" value="1"/>
</dbReference>
<dbReference type="OrthoDB" id="8764943at2"/>
<name>A0A3P1XIS1_TANFO</name>
<dbReference type="AlphaFoldDB" id="A0A3P1XIS1"/>
<dbReference type="InterPro" id="IPR008969">
    <property type="entry name" value="CarboxyPept-like_regulatory"/>
</dbReference>